<dbReference type="FunFam" id="3.30.200.20:FF:000385">
    <property type="entry name" value="Non-specific serine/threonine protein kinase"/>
    <property type="match status" value="1"/>
</dbReference>
<dbReference type="Gene3D" id="3.30.200.20">
    <property type="entry name" value="Phosphorylase Kinase, domain 1"/>
    <property type="match status" value="1"/>
</dbReference>
<dbReference type="GO" id="GO:0019236">
    <property type="term" value="P:response to pheromone"/>
    <property type="evidence" value="ECO:0007669"/>
    <property type="project" value="UniProtKB-KW"/>
</dbReference>
<dbReference type="Gene3D" id="1.10.510.10">
    <property type="entry name" value="Transferase(Phosphotransferase) domain 1"/>
    <property type="match status" value="1"/>
</dbReference>
<feature type="compositionally biased region" description="Polar residues" evidence="14">
    <location>
        <begin position="338"/>
        <end position="347"/>
    </location>
</feature>
<dbReference type="PROSITE" id="PS00107">
    <property type="entry name" value="PROTEIN_KINASE_ATP"/>
    <property type="match status" value="1"/>
</dbReference>
<proteinExistence type="inferred from homology"/>
<dbReference type="Gene3D" id="3.90.810.10">
    <property type="entry name" value="CRIB domain"/>
    <property type="match status" value="1"/>
</dbReference>
<dbReference type="InterPro" id="IPR033923">
    <property type="entry name" value="PAK_BD"/>
</dbReference>
<dbReference type="Pfam" id="PF00069">
    <property type="entry name" value="Pkinase"/>
    <property type="match status" value="1"/>
</dbReference>
<evidence type="ECO:0000256" key="1">
    <source>
        <dbReference type="ARBA" id="ARBA00004496"/>
    </source>
</evidence>
<dbReference type="GO" id="GO:0005737">
    <property type="term" value="C:cytoplasm"/>
    <property type="evidence" value="ECO:0007669"/>
    <property type="project" value="UniProtKB-SubCell"/>
</dbReference>
<feature type="compositionally biased region" description="Polar residues" evidence="14">
    <location>
        <begin position="282"/>
        <end position="299"/>
    </location>
</feature>
<feature type="compositionally biased region" description="Low complexity" evidence="14">
    <location>
        <begin position="502"/>
        <end position="513"/>
    </location>
</feature>
<feature type="compositionally biased region" description="Polar residues" evidence="14">
    <location>
        <begin position="40"/>
        <end position="53"/>
    </location>
</feature>
<evidence type="ECO:0000256" key="12">
    <source>
        <dbReference type="ARBA" id="ARBA00048679"/>
    </source>
</evidence>
<dbReference type="InterPro" id="IPR000719">
    <property type="entry name" value="Prot_kinase_dom"/>
</dbReference>
<feature type="compositionally biased region" description="Low complexity" evidence="14">
    <location>
        <begin position="433"/>
        <end position="454"/>
    </location>
</feature>
<feature type="compositionally biased region" description="Polar residues" evidence="14">
    <location>
        <begin position="182"/>
        <end position="191"/>
    </location>
</feature>
<evidence type="ECO:0000256" key="8">
    <source>
        <dbReference type="ARBA" id="ARBA00022741"/>
    </source>
</evidence>
<comment type="subcellular location">
    <subcellularLocation>
        <location evidence="1">Cytoplasm</location>
    </subcellularLocation>
</comment>
<evidence type="ECO:0000313" key="17">
    <source>
        <dbReference type="Proteomes" id="UP000433883"/>
    </source>
</evidence>
<feature type="domain" description="Protein kinase" evidence="15">
    <location>
        <begin position="543"/>
        <end position="794"/>
    </location>
</feature>
<feature type="compositionally biased region" description="Low complexity" evidence="14">
    <location>
        <begin position="463"/>
        <end position="480"/>
    </location>
</feature>
<keyword evidence="8 13" id="KW-0547">Nucleotide-binding</keyword>
<feature type="region of interest" description="Disordered" evidence="14">
    <location>
        <begin position="276"/>
        <end position="520"/>
    </location>
</feature>
<evidence type="ECO:0000256" key="3">
    <source>
        <dbReference type="ARBA" id="ARBA00012513"/>
    </source>
</evidence>
<feature type="region of interest" description="Disordered" evidence="14">
    <location>
        <begin position="172"/>
        <end position="191"/>
    </location>
</feature>
<dbReference type="PANTHER" id="PTHR45832:SF22">
    <property type="entry name" value="SERINE_THREONINE-PROTEIN KINASE SAMKA-RELATED"/>
    <property type="match status" value="1"/>
</dbReference>
<dbReference type="EC" id="2.7.11.1" evidence="3"/>
<dbReference type="PROSITE" id="PS00108">
    <property type="entry name" value="PROTEIN_KINASE_ST"/>
    <property type="match status" value="1"/>
</dbReference>
<feature type="region of interest" description="Disordered" evidence="14">
    <location>
        <begin position="124"/>
        <end position="163"/>
    </location>
</feature>
<dbReference type="GO" id="GO:0005524">
    <property type="term" value="F:ATP binding"/>
    <property type="evidence" value="ECO:0007669"/>
    <property type="project" value="UniProtKB-UniRule"/>
</dbReference>
<comment type="catalytic activity">
    <reaction evidence="12">
        <text>L-seryl-[protein] + ATP = O-phospho-L-seryl-[protein] + ADP + H(+)</text>
        <dbReference type="Rhea" id="RHEA:17989"/>
        <dbReference type="Rhea" id="RHEA-COMP:9863"/>
        <dbReference type="Rhea" id="RHEA-COMP:11604"/>
        <dbReference type="ChEBI" id="CHEBI:15378"/>
        <dbReference type="ChEBI" id="CHEBI:29999"/>
        <dbReference type="ChEBI" id="CHEBI:30616"/>
        <dbReference type="ChEBI" id="CHEBI:83421"/>
        <dbReference type="ChEBI" id="CHEBI:456216"/>
        <dbReference type="EC" id="2.7.11.1"/>
    </reaction>
</comment>
<dbReference type="FunFam" id="1.10.510.10:FF:000011">
    <property type="entry name" value="Non-specific serine/threonine protein kinase"/>
    <property type="match status" value="1"/>
</dbReference>
<sequence length="826" mass="90870">MSTSNSTPPRQHRRLLTRKKNSFLHSTTHPAPSIPEDLSPDTSDTAQSPQNTRLKLEKHSPRLSQSLFENISYGPASVPIPPTTSSTRPAHIAIRPPPPPHAHTYDQRLLSPKLRFSASHIGLGRAMDTSPTRPGTNNNTNSSSDGKPQRYSDEVKPDSAKKSKSMFSALLSGVKGTPRRPTISSPVNPTHVTHVSIDNETGKYTPALLTPIDLLTRLTFDLQGLPPEWSRMLQQNGITEEEQKQNPDAIKKIVNFYNDNSERRSDDGVWHKFENAKAAPGTPNQDAQSISSGFSTAPTMISHASGPQNPLSPPQSPRFPSNTMDSFENPRAPPPIPRSNTGLSQGLISPPPTGAGLVPHRPAPRPPAGGVSSPVIPLRPAPPAPSSSNSPIENGQHPRLQYVQPVVDSGLGMPPLSRSMSTTTNGSQMPYGQFNPAHQYQQQQQQSMLAAQQQMTKAHEQLQRSQSQSQAQRHQMQRQQTPPTGETLQYAPAPAVQNIPMPQQQPRIDAAPRARPRPRQTSGIDIVARLKEICTPVDPTNLYKGFNKIGQGASGGVYTAIERDSGRCVAIKQMNLEQQPKKDLIVNEILVMRESKHKNIVNFMDSYLVKGDLWVVMEFMEGGSLTDVVTYNMMTEGQIAAVCRETLHGLQHLHSKGVIHRDIKSDNVLLSLEGNIKLTDFGFCAQIDQAHTKRTTMVGTPYWMAPEVVTRKEYGRKIDIWSLGIMAIEMVEGEPPYLNESPLRALFLIATNGTPQLKDPDNLTEMFHDFLNLALKVDPEKRASAHDLLMHPLIGMADSLSTLSPLVYAARKARADERRKKHGGAS</sequence>
<dbReference type="PROSITE" id="PS50011">
    <property type="entry name" value="PROTEIN_KINASE_DOM"/>
    <property type="match status" value="1"/>
</dbReference>
<dbReference type="AlphaFoldDB" id="A0A8H3V8I7"/>
<keyword evidence="5" id="KW-0589">Pheromone response</keyword>
<reference evidence="16 17" key="1">
    <citation type="submission" date="2019-11" db="EMBL/GenBank/DDBJ databases">
        <title>Venturia inaequalis Genome Resource.</title>
        <authorList>
            <person name="Lichtner F.J."/>
        </authorList>
    </citation>
    <scope>NUCLEOTIDE SEQUENCE [LARGE SCALE GENOMIC DNA]</scope>
    <source>
        <strain evidence="16">Bline_iso_100314</strain>
    </source>
</reference>
<evidence type="ECO:0000256" key="6">
    <source>
        <dbReference type="ARBA" id="ARBA00022527"/>
    </source>
</evidence>
<gene>
    <name evidence="16" type="ORF">BLS_004942</name>
</gene>
<protein>
    <recommendedName>
        <fullName evidence="3">non-specific serine/threonine protein kinase</fullName>
        <ecNumber evidence="3">2.7.11.1</ecNumber>
    </recommendedName>
</protein>
<comment type="catalytic activity">
    <reaction evidence="11">
        <text>L-threonyl-[protein] + ATP = O-phospho-L-threonyl-[protein] + ADP + H(+)</text>
        <dbReference type="Rhea" id="RHEA:46608"/>
        <dbReference type="Rhea" id="RHEA-COMP:11060"/>
        <dbReference type="Rhea" id="RHEA-COMP:11605"/>
        <dbReference type="ChEBI" id="CHEBI:15378"/>
        <dbReference type="ChEBI" id="CHEBI:30013"/>
        <dbReference type="ChEBI" id="CHEBI:30616"/>
        <dbReference type="ChEBI" id="CHEBI:61977"/>
        <dbReference type="ChEBI" id="CHEBI:456216"/>
        <dbReference type="EC" id="2.7.11.1"/>
    </reaction>
</comment>
<name>A0A8H3V8I7_VENIN</name>
<accession>A0A8H3V8I7</accession>
<keyword evidence="10 13" id="KW-0067">ATP-binding</keyword>
<comment type="similarity">
    <text evidence="2">Belongs to the protein kinase superfamily. STE Ser/Thr protein kinase family. STE20 subfamily.</text>
</comment>
<dbReference type="Pfam" id="PF00786">
    <property type="entry name" value="PBD"/>
    <property type="match status" value="1"/>
</dbReference>
<evidence type="ECO:0000313" key="16">
    <source>
        <dbReference type="EMBL" id="KAE9983106.1"/>
    </source>
</evidence>
<feature type="binding site" evidence="13">
    <location>
        <position position="572"/>
    </location>
    <ligand>
        <name>ATP</name>
        <dbReference type="ChEBI" id="CHEBI:30616"/>
    </ligand>
</feature>
<evidence type="ECO:0000256" key="4">
    <source>
        <dbReference type="ARBA" id="ARBA00022490"/>
    </source>
</evidence>
<organism evidence="16 17">
    <name type="scientific">Venturia inaequalis</name>
    <name type="common">Apple scab fungus</name>
    <dbReference type="NCBI Taxonomy" id="5025"/>
    <lineage>
        <taxon>Eukaryota</taxon>
        <taxon>Fungi</taxon>
        <taxon>Dikarya</taxon>
        <taxon>Ascomycota</taxon>
        <taxon>Pezizomycotina</taxon>
        <taxon>Dothideomycetes</taxon>
        <taxon>Pleosporomycetidae</taxon>
        <taxon>Venturiales</taxon>
        <taxon>Venturiaceae</taxon>
        <taxon>Venturia</taxon>
    </lineage>
</organism>
<dbReference type="InterPro" id="IPR036936">
    <property type="entry name" value="CRIB_dom_sf"/>
</dbReference>
<dbReference type="InterPro" id="IPR017441">
    <property type="entry name" value="Protein_kinase_ATP_BS"/>
</dbReference>
<evidence type="ECO:0000256" key="10">
    <source>
        <dbReference type="ARBA" id="ARBA00022840"/>
    </source>
</evidence>
<feature type="compositionally biased region" description="Basic residues" evidence="14">
    <location>
        <begin position="10"/>
        <end position="22"/>
    </location>
</feature>
<keyword evidence="7" id="KW-0808">Transferase</keyword>
<dbReference type="SUPFAM" id="SSF56112">
    <property type="entry name" value="Protein kinase-like (PK-like)"/>
    <property type="match status" value="1"/>
</dbReference>
<evidence type="ECO:0000259" key="15">
    <source>
        <dbReference type="PROSITE" id="PS50011"/>
    </source>
</evidence>
<evidence type="ECO:0000256" key="11">
    <source>
        <dbReference type="ARBA" id="ARBA00047899"/>
    </source>
</evidence>
<feature type="region of interest" description="Disordered" evidence="14">
    <location>
        <begin position="78"/>
        <end position="105"/>
    </location>
</feature>
<dbReference type="PANTHER" id="PTHR45832">
    <property type="entry name" value="SERINE/THREONINE-PROTEIN KINASE SAMKA-RELATED-RELATED"/>
    <property type="match status" value="1"/>
</dbReference>
<keyword evidence="9" id="KW-0418">Kinase</keyword>
<evidence type="ECO:0000256" key="9">
    <source>
        <dbReference type="ARBA" id="ARBA00022777"/>
    </source>
</evidence>
<dbReference type="Proteomes" id="UP000433883">
    <property type="component" value="Unassembled WGS sequence"/>
</dbReference>
<dbReference type="SMART" id="SM00220">
    <property type="entry name" value="S_TKc"/>
    <property type="match status" value="1"/>
</dbReference>
<dbReference type="CDD" id="cd06614">
    <property type="entry name" value="STKc_PAK"/>
    <property type="match status" value="1"/>
</dbReference>
<feature type="compositionally biased region" description="Polar residues" evidence="14">
    <location>
        <begin position="418"/>
        <end position="430"/>
    </location>
</feature>
<keyword evidence="6" id="KW-0723">Serine/threonine-protein kinase</keyword>
<dbReference type="InterPro" id="IPR008271">
    <property type="entry name" value="Ser/Thr_kinase_AS"/>
</dbReference>
<dbReference type="GO" id="GO:0030447">
    <property type="term" value="P:filamentous growth"/>
    <property type="evidence" value="ECO:0007669"/>
    <property type="project" value="UniProtKB-ARBA"/>
</dbReference>
<dbReference type="GO" id="GO:0004674">
    <property type="term" value="F:protein serine/threonine kinase activity"/>
    <property type="evidence" value="ECO:0007669"/>
    <property type="project" value="UniProtKB-KW"/>
</dbReference>
<evidence type="ECO:0000256" key="14">
    <source>
        <dbReference type="SAM" id="MobiDB-lite"/>
    </source>
</evidence>
<dbReference type="InterPro" id="IPR000095">
    <property type="entry name" value="CRIB_dom"/>
</dbReference>
<keyword evidence="4" id="KW-0963">Cytoplasm</keyword>
<feature type="compositionally biased region" description="Basic and acidic residues" evidence="14">
    <location>
        <begin position="147"/>
        <end position="161"/>
    </location>
</feature>
<evidence type="ECO:0000256" key="7">
    <source>
        <dbReference type="ARBA" id="ARBA00022679"/>
    </source>
</evidence>
<dbReference type="InterPro" id="IPR051931">
    <property type="entry name" value="PAK3-like"/>
</dbReference>
<evidence type="ECO:0000256" key="5">
    <source>
        <dbReference type="ARBA" id="ARBA00022507"/>
    </source>
</evidence>
<evidence type="ECO:0000256" key="2">
    <source>
        <dbReference type="ARBA" id="ARBA00008874"/>
    </source>
</evidence>
<dbReference type="EMBL" id="WNWQ01000033">
    <property type="protein sequence ID" value="KAE9983106.1"/>
    <property type="molecule type" value="Genomic_DNA"/>
</dbReference>
<dbReference type="CDD" id="cd01093">
    <property type="entry name" value="CRIB_PAK_like"/>
    <property type="match status" value="1"/>
</dbReference>
<feature type="compositionally biased region" description="Low complexity" evidence="14">
    <location>
        <begin position="129"/>
        <end position="144"/>
    </location>
</feature>
<feature type="region of interest" description="Disordered" evidence="14">
    <location>
        <begin position="1"/>
        <end position="65"/>
    </location>
</feature>
<dbReference type="InterPro" id="IPR011009">
    <property type="entry name" value="Kinase-like_dom_sf"/>
</dbReference>
<evidence type="ECO:0000256" key="13">
    <source>
        <dbReference type="PROSITE-ProRule" id="PRU10141"/>
    </source>
</evidence>
<comment type="caution">
    <text evidence="16">The sequence shown here is derived from an EMBL/GenBank/DDBJ whole genome shotgun (WGS) entry which is preliminary data.</text>
</comment>